<feature type="transmembrane region" description="Helical" evidence="1">
    <location>
        <begin position="12"/>
        <end position="33"/>
    </location>
</feature>
<keyword evidence="1" id="KW-0472">Membrane</keyword>
<gene>
    <name evidence="2" type="ORF">CJD38_17805</name>
</gene>
<dbReference type="EMBL" id="QANS01000009">
    <property type="protein sequence ID" value="PTU28289.1"/>
    <property type="molecule type" value="Genomic_DNA"/>
</dbReference>
<proteinExistence type="predicted"/>
<keyword evidence="3" id="KW-1185">Reference proteome</keyword>
<evidence type="ECO:0000313" key="2">
    <source>
        <dbReference type="EMBL" id="PTU28289.1"/>
    </source>
</evidence>
<evidence type="ECO:0000256" key="1">
    <source>
        <dbReference type="SAM" id="Phobius"/>
    </source>
</evidence>
<dbReference type="Proteomes" id="UP000244248">
    <property type="component" value="Unassembled WGS sequence"/>
</dbReference>
<protein>
    <recommendedName>
        <fullName evidence="4">DUF748 domain-containing protein</fullName>
    </recommendedName>
</protein>
<dbReference type="AlphaFoldDB" id="A0A2T5MBA6"/>
<keyword evidence="1" id="KW-1133">Transmembrane helix</keyword>
<name>A0A2T5MBA6_9GAMM</name>
<evidence type="ECO:0000313" key="3">
    <source>
        <dbReference type="Proteomes" id="UP000244248"/>
    </source>
</evidence>
<organism evidence="2 3">
    <name type="scientific">Stenotrophobium rhamnosiphilum</name>
    <dbReference type="NCBI Taxonomy" id="2029166"/>
    <lineage>
        <taxon>Bacteria</taxon>
        <taxon>Pseudomonadati</taxon>
        <taxon>Pseudomonadota</taxon>
        <taxon>Gammaproteobacteria</taxon>
        <taxon>Nevskiales</taxon>
        <taxon>Nevskiaceae</taxon>
        <taxon>Stenotrophobium</taxon>
    </lineage>
</organism>
<dbReference type="Pfam" id="PF05359">
    <property type="entry name" value="DUF748"/>
    <property type="match status" value="1"/>
</dbReference>
<keyword evidence="1" id="KW-0812">Transmembrane</keyword>
<reference evidence="2 3" key="1">
    <citation type="submission" date="2018-04" db="EMBL/GenBank/DDBJ databases">
        <title>Novel species isolated from glacier.</title>
        <authorList>
            <person name="Liu Q."/>
            <person name="Xin Y.-H."/>
        </authorList>
    </citation>
    <scope>NUCLEOTIDE SEQUENCE [LARGE SCALE GENOMIC DNA]</scope>
    <source>
        <strain evidence="2 3">GT1R17</strain>
    </source>
</reference>
<evidence type="ECO:0008006" key="4">
    <source>
        <dbReference type="Google" id="ProtNLM"/>
    </source>
</evidence>
<accession>A0A2T5MBA6</accession>
<comment type="caution">
    <text evidence="2">The sequence shown here is derived from an EMBL/GenBank/DDBJ whole genome shotgun (WGS) entry which is preliminary data.</text>
</comment>
<sequence>MQHIVTKKQKWLVILTVTLVVIVGGYVVLPLAMKTYINHRLENLPNYRGHVDGLSVSLLAGSYQLQNITLEQLNSATNEPLFTATTVDVAILWGSLFKGLIVAEIAAHNPKINFAAAHAGKEAQSGFGVNWVNVVGEITPFRIDRLEIINGEIHYYDHFSNPPVNIYLSKTQATLTNLANSDKLASNRPSHLVLSAQAMDRSNLFTDVFFNPFKKEADFKLKLKLIAFPVKALRNFMHAYTPVDPSGGTLDLVIEANAEKGNIEGYVKPLFHELKLEHWETASDHKLQPLRFFSNTMGDVVNFLFRNQAENQLASKVPFSGKIDDPSVDVLSAVLNVLRNAFVGAFKPQFDSAKD</sequence>
<dbReference type="InterPro" id="IPR008023">
    <property type="entry name" value="DUF748"/>
</dbReference>